<evidence type="ECO:0000256" key="5">
    <source>
        <dbReference type="ARBA" id="ARBA00022989"/>
    </source>
</evidence>
<evidence type="ECO:0000256" key="1">
    <source>
        <dbReference type="ARBA" id="ARBA00004370"/>
    </source>
</evidence>
<dbReference type="PANTHER" id="PTHR48017">
    <property type="entry name" value="OS05G0424000 PROTEIN-RELATED"/>
    <property type="match status" value="1"/>
</dbReference>
<feature type="transmembrane region" description="Helical" evidence="7">
    <location>
        <begin position="110"/>
        <end position="128"/>
    </location>
</feature>
<evidence type="ECO:0000256" key="6">
    <source>
        <dbReference type="ARBA" id="ARBA00023136"/>
    </source>
</evidence>
<protein>
    <recommendedName>
        <fullName evidence="8">Amino acid transporter transmembrane domain-containing protein</fullName>
    </recommendedName>
</protein>
<keyword evidence="4" id="KW-0029">Amino-acid transport</keyword>
<evidence type="ECO:0000259" key="8">
    <source>
        <dbReference type="Pfam" id="PF01490"/>
    </source>
</evidence>
<feature type="domain" description="Amino acid transporter transmembrane" evidence="8">
    <location>
        <begin position="1"/>
        <end position="169"/>
    </location>
</feature>
<evidence type="ECO:0000313" key="10">
    <source>
        <dbReference type="Proteomes" id="UP000324705"/>
    </source>
</evidence>
<reference evidence="9 10" key="1">
    <citation type="submission" date="2017-09" db="EMBL/GenBank/DDBJ databases">
        <authorList>
            <consortium name="International Durum Wheat Genome Sequencing Consortium (IDWGSC)"/>
            <person name="Milanesi L."/>
        </authorList>
    </citation>
    <scope>NUCLEOTIDE SEQUENCE [LARGE SCALE GENOMIC DNA]</scope>
    <source>
        <strain evidence="10">cv. Svevo</strain>
    </source>
</reference>
<dbReference type="AlphaFoldDB" id="A0A9R0V2A1"/>
<evidence type="ECO:0000256" key="2">
    <source>
        <dbReference type="ARBA" id="ARBA00022448"/>
    </source>
</evidence>
<dbReference type="Proteomes" id="UP000324705">
    <property type="component" value="Chromosome 1A"/>
</dbReference>
<organism evidence="9 10">
    <name type="scientific">Triticum turgidum subsp. durum</name>
    <name type="common">Durum wheat</name>
    <name type="synonym">Triticum durum</name>
    <dbReference type="NCBI Taxonomy" id="4567"/>
    <lineage>
        <taxon>Eukaryota</taxon>
        <taxon>Viridiplantae</taxon>
        <taxon>Streptophyta</taxon>
        <taxon>Embryophyta</taxon>
        <taxon>Tracheophyta</taxon>
        <taxon>Spermatophyta</taxon>
        <taxon>Magnoliopsida</taxon>
        <taxon>Liliopsida</taxon>
        <taxon>Poales</taxon>
        <taxon>Poaceae</taxon>
        <taxon>BOP clade</taxon>
        <taxon>Pooideae</taxon>
        <taxon>Triticodae</taxon>
        <taxon>Triticeae</taxon>
        <taxon>Triticinae</taxon>
        <taxon>Triticum</taxon>
    </lineage>
</organism>
<dbReference type="InterPro" id="IPR013057">
    <property type="entry name" value="AA_transpt_TM"/>
</dbReference>
<gene>
    <name evidence="9" type="ORF">TRITD_1Av1G228880</name>
</gene>
<evidence type="ECO:0000256" key="7">
    <source>
        <dbReference type="SAM" id="Phobius"/>
    </source>
</evidence>
<dbReference type="EMBL" id="LT934111">
    <property type="protein sequence ID" value="VAH11712.1"/>
    <property type="molecule type" value="Genomic_DNA"/>
</dbReference>
<sequence length="172" mass="19559">MGYAALGENTPRNLLAGFGFYEPFWLLDIAHAAHVIHLIGSYRVDCQTLFVLVENWAERRWPKSSFVTDKINIKLASYSLKFNLFGLTWRSLFVVLTTLVSTLLPFSAEVAGFVTAMLFWPLTVYFPIQMFIVQKKIPKHSIQWACLQLLSLAWLIITITAAASYIVVIVRS</sequence>
<keyword evidence="10" id="KW-1185">Reference proteome</keyword>
<evidence type="ECO:0000256" key="4">
    <source>
        <dbReference type="ARBA" id="ARBA00022970"/>
    </source>
</evidence>
<dbReference type="GO" id="GO:0016020">
    <property type="term" value="C:membrane"/>
    <property type="evidence" value="ECO:0007669"/>
    <property type="project" value="UniProtKB-SubCell"/>
</dbReference>
<comment type="subcellular location">
    <subcellularLocation>
        <location evidence="1">Membrane</location>
    </subcellularLocation>
</comment>
<keyword evidence="2" id="KW-0813">Transport</keyword>
<dbReference type="Gramene" id="TRITD1Av1G228880.1">
    <property type="protein sequence ID" value="TRITD1Av1G228880.1"/>
    <property type="gene ID" value="TRITD1Av1G228880"/>
</dbReference>
<accession>A0A9R0V2A1</accession>
<proteinExistence type="predicted"/>
<dbReference type="GO" id="GO:0006865">
    <property type="term" value="P:amino acid transport"/>
    <property type="evidence" value="ECO:0007669"/>
    <property type="project" value="UniProtKB-KW"/>
</dbReference>
<dbReference type="OMA" id="IEMHISK"/>
<feature type="transmembrane region" description="Helical" evidence="7">
    <location>
        <begin position="149"/>
        <end position="170"/>
    </location>
</feature>
<evidence type="ECO:0000256" key="3">
    <source>
        <dbReference type="ARBA" id="ARBA00022692"/>
    </source>
</evidence>
<feature type="transmembrane region" description="Helical" evidence="7">
    <location>
        <begin position="82"/>
        <end position="104"/>
    </location>
</feature>
<keyword evidence="6 7" id="KW-0472">Membrane</keyword>
<evidence type="ECO:0000313" key="9">
    <source>
        <dbReference type="EMBL" id="VAH11712.1"/>
    </source>
</evidence>
<dbReference type="Pfam" id="PF01490">
    <property type="entry name" value="Aa_trans"/>
    <property type="match status" value="1"/>
</dbReference>
<keyword evidence="5 7" id="KW-1133">Transmembrane helix</keyword>
<name>A0A9R0V2A1_TRITD</name>
<keyword evidence="3 7" id="KW-0812">Transmembrane</keyword>